<keyword evidence="2" id="KW-0812">Transmembrane</keyword>
<dbReference type="GO" id="GO:0016020">
    <property type="term" value="C:membrane"/>
    <property type="evidence" value="ECO:0007669"/>
    <property type="project" value="UniProtKB-SubCell"/>
</dbReference>
<dbReference type="InterPro" id="IPR006694">
    <property type="entry name" value="Fatty_acid_hydroxylase"/>
</dbReference>
<accession>A0AA38RAM3</accession>
<dbReference type="GO" id="GO:0016491">
    <property type="term" value="F:oxidoreductase activity"/>
    <property type="evidence" value="ECO:0007669"/>
    <property type="project" value="InterPro"/>
</dbReference>
<reference evidence="6" key="1">
    <citation type="submission" date="2022-07" db="EMBL/GenBank/DDBJ databases">
        <title>Fungi with potential for degradation of polypropylene.</title>
        <authorList>
            <person name="Gostincar C."/>
        </authorList>
    </citation>
    <scope>NUCLEOTIDE SEQUENCE</scope>
    <source>
        <strain evidence="6">EXF-13287</strain>
    </source>
</reference>
<feature type="non-terminal residue" evidence="6">
    <location>
        <position position="1"/>
    </location>
</feature>
<dbReference type="GO" id="GO:0005506">
    <property type="term" value="F:iron ion binding"/>
    <property type="evidence" value="ECO:0007669"/>
    <property type="project" value="InterPro"/>
</dbReference>
<evidence type="ECO:0000256" key="1">
    <source>
        <dbReference type="ARBA" id="ARBA00004370"/>
    </source>
</evidence>
<evidence type="ECO:0000259" key="5">
    <source>
        <dbReference type="Pfam" id="PF04116"/>
    </source>
</evidence>
<evidence type="ECO:0000256" key="4">
    <source>
        <dbReference type="ARBA" id="ARBA00023136"/>
    </source>
</evidence>
<feature type="domain" description="Fatty acid hydroxylase" evidence="5">
    <location>
        <begin position="2"/>
        <end position="111"/>
    </location>
</feature>
<dbReference type="EMBL" id="JANBVN010000250">
    <property type="protein sequence ID" value="KAJ9130931.1"/>
    <property type="molecule type" value="Genomic_DNA"/>
</dbReference>
<dbReference type="GO" id="GO:0008610">
    <property type="term" value="P:lipid biosynthetic process"/>
    <property type="evidence" value="ECO:0007669"/>
    <property type="project" value="InterPro"/>
</dbReference>
<keyword evidence="3" id="KW-1133">Transmembrane helix</keyword>
<comment type="subcellular location">
    <subcellularLocation>
        <location evidence="1">Membrane</location>
    </subcellularLocation>
</comment>
<keyword evidence="7" id="KW-1185">Reference proteome</keyword>
<sequence>KVHSIHHLNYVPYSFAGGYNHPVEGFSDIVAAQVAVKVVGISHLEAAFFYTVAALKAVDDHSGYMLPLNPFRFWRWVFGNGPIYHTIHHQRWGFKTNFEIFFCFWDHVNNTIYRGTRTLQDDIKKRAEGESTELKANGKHE</sequence>
<dbReference type="AlphaFoldDB" id="A0AA38RAM3"/>
<comment type="caution">
    <text evidence="6">The sequence shown here is derived from an EMBL/GenBank/DDBJ whole genome shotgun (WGS) entry which is preliminary data.</text>
</comment>
<protein>
    <recommendedName>
        <fullName evidence="5">Fatty acid hydroxylase domain-containing protein</fullName>
    </recommendedName>
</protein>
<keyword evidence="4" id="KW-0472">Membrane</keyword>
<proteinExistence type="predicted"/>
<evidence type="ECO:0000256" key="2">
    <source>
        <dbReference type="ARBA" id="ARBA00022692"/>
    </source>
</evidence>
<dbReference type="InterPro" id="IPR050307">
    <property type="entry name" value="Sterol_Desaturase_Related"/>
</dbReference>
<dbReference type="PANTHER" id="PTHR11863">
    <property type="entry name" value="STEROL DESATURASE"/>
    <property type="match status" value="1"/>
</dbReference>
<name>A0AA38RAM3_9PEZI</name>
<gene>
    <name evidence="6" type="ORF">NKR19_g9684</name>
</gene>
<dbReference type="Proteomes" id="UP001174691">
    <property type="component" value="Unassembled WGS sequence"/>
</dbReference>
<evidence type="ECO:0000313" key="7">
    <source>
        <dbReference type="Proteomes" id="UP001174691"/>
    </source>
</evidence>
<evidence type="ECO:0000313" key="6">
    <source>
        <dbReference type="EMBL" id="KAJ9130931.1"/>
    </source>
</evidence>
<organism evidence="6 7">
    <name type="scientific">Coniochaeta hoffmannii</name>
    <dbReference type="NCBI Taxonomy" id="91930"/>
    <lineage>
        <taxon>Eukaryota</taxon>
        <taxon>Fungi</taxon>
        <taxon>Dikarya</taxon>
        <taxon>Ascomycota</taxon>
        <taxon>Pezizomycotina</taxon>
        <taxon>Sordariomycetes</taxon>
        <taxon>Sordariomycetidae</taxon>
        <taxon>Coniochaetales</taxon>
        <taxon>Coniochaetaceae</taxon>
        <taxon>Coniochaeta</taxon>
    </lineage>
</organism>
<dbReference type="Pfam" id="PF04116">
    <property type="entry name" value="FA_hydroxylase"/>
    <property type="match status" value="1"/>
</dbReference>
<evidence type="ECO:0000256" key="3">
    <source>
        <dbReference type="ARBA" id="ARBA00022989"/>
    </source>
</evidence>